<dbReference type="Proteomes" id="UP001460270">
    <property type="component" value="Unassembled WGS sequence"/>
</dbReference>
<dbReference type="AlphaFoldDB" id="A0AAW0P5N9"/>
<protein>
    <submittedName>
        <fullName evidence="2">Uncharacterized protein</fullName>
    </submittedName>
</protein>
<reference evidence="3" key="1">
    <citation type="submission" date="2024-04" db="EMBL/GenBank/DDBJ databases">
        <title>Salinicola lusitanus LLJ914,a marine bacterium isolated from the Okinawa Trough.</title>
        <authorList>
            <person name="Li J."/>
        </authorList>
    </citation>
    <scope>NUCLEOTIDE SEQUENCE [LARGE SCALE GENOMIC DNA]</scope>
</reference>
<comment type="caution">
    <text evidence="2">The sequence shown here is derived from an EMBL/GenBank/DDBJ whole genome shotgun (WGS) entry which is preliminary data.</text>
</comment>
<feature type="region of interest" description="Disordered" evidence="1">
    <location>
        <begin position="173"/>
        <end position="248"/>
    </location>
</feature>
<proteinExistence type="predicted"/>
<evidence type="ECO:0000256" key="1">
    <source>
        <dbReference type="SAM" id="MobiDB-lite"/>
    </source>
</evidence>
<feature type="region of interest" description="Disordered" evidence="1">
    <location>
        <begin position="1"/>
        <end position="40"/>
    </location>
</feature>
<evidence type="ECO:0000313" key="3">
    <source>
        <dbReference type="Proteomes" id="UP001460270"/>
    </source>
</evidence>
<accession>A0AAW0P5N9</accession>
<gene>
    <name evidence="2" type="ORF">WMY93_013305</name>
</gene>
<evidence type="ECO:0000313" key="2">
    <source>
        <dbReference type="EMBL" id="KAK7913094.1"/>
    </source>
</evidence>
<dbReference type="EMBL" id="JBBPFD010000009">
    <property type="protein sequence ID" value="KAK7913094.1"/>
    <property type="molecule type" value="Genomic_DNA"/>
</dbReference>
<feature type="compositionally biased region" description="Polar residues" evidence="1">
    <location>
        <begin position="192"/>
        <end position="212"/>
    </location>
</feature>
<feature type="region of interest" description="Disordered" evidence="1">
    <location>
        <begin position="73"/>
        <end position="149"/>
    </location>
</feature>
<name>A0AAW0P5N9_9GOBI</name>
<feature type="compositionally biased region" description="Basic and acidic residues" evidence="1">
    <location>
        <begin position="1"/>
        <end position="12"/>
    </location>
</feature>
<feature type="compositionally biased region" description="Polar residues" evidence="1">
    <location>
        <begin position="98"/>
        <end position="110"/>
    </location>
</feature>
<organism evidence="2 3">
    <name type="scientific">Mugilogobius chulae</name>
    <name type="common">yellowstripe goby</name>
    <dbReference type="NCBI Taxonomy" id="88201"/>
    <lineage>
        <taxon>Eukaryota</taxon>
        <taxon>Metazoa</taxon>
        <taxon>Chordata</taxon>
        <taxon>Craniata</taxon>
        <taxon>Vertebrata</taxon>
        <taxon>Euteleostomi</taxon>
        <taxon>Actinopterygii</taxon>
        <taxon>Neopterygii</taxon>
        <taxon>Teleostei</taxon>
        <taxon>Neoteleostei</taxon>
        <taxon>Acanthomorphata</taxon>
        <taxon>Gobiaria</taxon>
        <taxon>Gobiiformes</taxon>
        <taxon>Gobioidei</taxon>
        <taxon>Gobiidae</taxon>
        <taxon>Gobionellinae</taxon>
        <taxon>Mugilogobius</taxon>
    </lineage>
</organism>
<keyword evidence="3" id="KW-1185">Reference proteome</keyword>
<sequence>MEKNANLHRDSEGGVLQASITGEMGDAPGFGGMKGTDENYKNSEASLTSLVSDSCNNRSTKASALSIDAVVSDPGGKCDGPETIGVITPQDTKKESETSGLSGDQISNGTEYDLMLSAEDSEGGASKLVNNKSERHHVELDGTDFNDDGAKKLIKPTRLCPDNAKAAEHNLSEALPSGSDHDPSLGGESRSIDSLESFSNLNSCPSSDQNSEGLEDRGLALALQNELGGDGAKPLCSKDRSAGHPYIT</sequence>